<comment type="caution">
    <text evidence="1">The sequence shown here is derived from an EMBL/GenBank/DDBJ whole genome shotgun (WGS) entry which is preliminary data.</text>
</comment>
<dbReference type="EMBL" id="BARS01005646">
    <property type="protein sequence ID" value="GAF76536.1"/>
    <property type="molecule type" value="Genomic_DNA"/>
</dbReference>
<protein>
    <submittedName>
        <fullName evidence="1">Uncharacterized protein</fullName>
    </submittedName>
</protein>
<proteinExistence type="predicted"/>
<gene>
    <name evidence="1" type="ORF">S01H1_11074</name>
</gene>
<organism evidence="1">
    <name type="scientific">marine sediment metagenome</name>
    <dbReference type="NCBI Taxonomy" id="412755"/>
    <lineage>
        <taxon>unclassified sequences</taxon>
        <taxon>metagenomes</taxon>
        <taxon>ecological metagenomes</taxon>
    </lineage>
</organism>
<name>X0SN33_9ZZZZ</name>
<evidence type="ECO:0000313" key="1">
    <source>
        <dbReference type="EMBL" id="GAF76536.1"/>
    </source>
</evidence>
<feature type="non-terminal residue" evidence="1">
    <location>
        <position position="1"/>
    </location>
</feature>
<sequence length="54" mass="6469">PHLLYYKYVNSGKRKCYYKKTDGTQIAKIYIDPKILDDILPKTENIHELKNLRD</sequence>
<reference evidence="1" key="1">
    <citation type="journal article" date="2014" name="Front. Microbiol.">
        <title>High frequency of phylogenetically diverse reductive dehalogenase-homologous genes in deep subseafloor sedimentary metagenomes.</title>
        <authorList>
            <person name="Kawai M."/>
            <person name="Futagami T."/>
            <person name="Toyoda A."/>
            <person name="Takaki Y."/>
            <person name="Nishi S."/>
            <person name="Hori S."/>
            <person name="Arai W."/>
            <person name="Tsubouchi T."/>
            <person name="Morono Y."/>
            <person name="Uchiyama I."/>
            <person name="Ito T."/>
            <person name="Fujiyama A."/>
            <person name="Inagaki F."/>
            <person name="Takami H."/>
        </authorList>
    </citation>
    <scope>NUCLEOTIDE SEQUENCE</scope>
    <source>
        <strain evidence="1">Expedition CK06-06</strain>
    </source>
</reference>
<accession>X0SN33</accession>
<dbReference type="AlphaFoldDB" id="X0SN33"/>